<reference evidence="1" key="2">
    <citation type="submission" date="2014-06" db="EMBL/GenBank/DDBJ databases">
        <authorList>
            <person name="Aslett M."/>
        </authorList>
    </citation>
    <scope>NUCLEOTIDE SEQUENCE</scope>
</reference>
<dbReference type="WBParaSite" id="EgrG_002038400">
    <property type="protein sequence ID" value="EgrG_002038400"/>
    <property type="gene ID" value="EgrG_002038400"/>
</dbReference>
<reference evidence="1 2" key="1">
    <citation type="journal article" date="2013" name="Nature">
        <title>The genomes of four tapeworm species reveal adaptations to parasitism.</title>
        <authorList>
            <person name="Tsai I.J."/>
            <person name="Zarowiecki M."/>
            <person name="Holroyd N."/>
            <person name="Garciarrubio A."/>
            <person name="Sanchez-Flores A."/>
            <person name="Brooks K.L."/>
            <person name="Tracey A."/>
            <person name="Bobes R.J."/>
            <person name="Fragoso G."/>
            <person name="Sciutto E."/>
            <person name="Aslett M."/>
            <person name="Beasley H."/>
            <person name="Bennett H.M."/>
            <person name="Cai J."/>
            <person name="Camicia F."/>
            <person name="Clark R."/>
            <person name="Cucher M."/>
            <person name="De Silva N."/>
            <person name="Day T.A."/>
            <person name="Deplazes P."/>
            <person name="Estrada K."/>
            <person name="Fernandez C."/>
            <person name="Holland P.W."/>
            <person name="Hou J."/>
            <person name="Hu S."/>
            <person name="Huckvale T."/>
            <person name="Hung S.S."/>
            <person name="Kamenetzky L."/>
            <person name="Keane J.A."/>
            <person name="Kiss F."/>
            <person name="Koziol U."/>
            <person name="Lambert O."/>
            <person name="Liu K."/>
            <person name="Luo X."/>
            <person name="Luo Y."/>
            <person name="Macchiaroli N."/>
            <person name="Nichol S."/>
            <person name="Paps J."/>
            <person name="Parkinson J."/>
            <person name="Pouchkina-Stantcheva N."/>
            <person name="Riddiford N."/>
            <person name="Rosenzvit M."/>
            <person name="Salinas G."/>
            <person name="Wasmuth J.D."/>
            <person name="Zamanian M."/>
            <person name="Zheng Y."/>
            <person name="Cai X."/>
            <person name="Soberon X."/>
            <person name="Olson P.D."/>
            <person name="Laclette J.P."/>
            <person name="Brehm K."/>
            <person name="Berriman M."/>
            <person name="Garciarrubio A."/>
            <person name="Bobes R.J."/>
            <person name="Fragoso G."/>
            <person name="Sanchez-Flores A."/>
            <person name="Estrada K."/>
            <person name="Cevallos M.A."/>
            <person name="Morett E."/>
            <person name="Gonzalez V."/>
            <person name="Portillo T."/>
            <person name="Ochoa-Leyva A."/>
            <person name="Jose M.V."/>
            <person name="Sciutto E."/>
            <person name="Landa A."/>
            <person name="Jimenez L."/>
            <person name="Valdes V."/>
            <person name="Carrero J.C."/>
            <person name="Larralde C."/>
            <person name="Morales-Montor J."/>
            <person name="Limon-Lason J."/>
            <person name="Soberon X."/>
            <person name="Laclette J.P."/>
        </authorList>
    </citation>
    <scope>NUCLEOTIDE SEQUENCE [LARGE SCALE GENOMIC DNA]</scope>
</reference>
<organism evidence="1">
    <name type="scientific">Echinococcus granulosus</name>
    <name type="common">Hydatid tapeworm</name>
    <dbReference type="NCBI Taxonomy" id="6210"/>
    <lineage>
        <taxon>Eukaryota</taxon>
        <taxon>Metazoa</taxon>
        <taxon>Spiralia</taxon>
        <taxon>Lophotrochozoa</taxon>
        <taxon>Platyhelminthes</taxon>
        <taxon>Cestoda</taxon>
        <taxon>Eucestoda</taxon>
        <taxon>Cyclophyllidea</taxon>
        <taxon>Taeniidae</taxon>
        <taxon>Echinococcus</taxon>
        <taxon>Echinococcus granulosus group</taxon>
    </lineage>
</organism>
<evidence type="ECO:0000313" key="3">
    <source>
        <dbReference type="WBParaSite" id="EgrG_002038400"/>
    </source>
</evidence>
<dbReference type="Proteomes" id="UP000492820">
    <property type="component" value="Unassembled WGS sequence"/>
</dbReference>
<protein>
    <submittedName>
        <fullName evidence="1 3">Uncharacterized protein</fullName>
    </submittedName>
</protein>
<evidence type="ECO:0000313" key="1">
    <source>
        <dbReference type="EMBL" id="CDS23305.1"/>
    </source>
</evidence>
<gene>
    <name evidence="1" type="ORF">EgrG_002038400</name>
</gene>
<dbReference type="EMBL" id="LK028590">
    <property type="protein sequence ID" value="CDS23305.1"/>
    <property type="molecule type" value="Genomic_DNA"/>
</dbReference>
<accession>A0A068WXY5</accession>
<dbReference type="AlphaFoldDB" id="A0A068WXY5"/>
<evidence type="ECO:0000313" key="2">
    <source>
        <dbReference type="Proteomes" id="UP000492820"/>
    </source>
</evidence>
<proteinExistence type="predicted"/>
<reference evidence="3" key="3">
    <citation type="submission" date="2020-10" db="UniProtKB">
        <authorList>
            <consortium name="WormBaseParasite"/>
        </authorList>
    </citation>
    <scope>IDENTIFICATION</scope>
</reference>
<sequence>MNSQPLETMLGQRRLLKGTAMVGPSPGLEVTVVRSPALLAWSTSYAPPALITHKNEQDLEVMRMRDLASIGIGHSAATPVMGSDNVGSARECASSGSKSFLYCVGSALWCVWLDVDCGRRARYWLLAVSPPTEQALPSPRA</sequence>
<name>A0A068WXY5_ECHGR</name>